<dbReference type="AlphaFoldDB" id="A0A448IRB0"/>
<evidence type="ECO:0000313" key="4">
    <source>
        <dbReference type="EMBL" id="VEG54971.1"/>
    </source>
</evidence>
<sequence>MSPTLPAERTAVITGGASPRGIGRATADRLARDGWSVAIVDIDEAAATRTAEELADRHSVSTLGVGADVAEEDSVHAAVVRIESALPPIIGLANIAGVSSPTEFLDVTPAEWDRVFNVNMRGTFLVTQRVLPAMIAAEVGRIVSVSSISAQRGGGTYSKVAYSASKAAVIGFSRALAREMGPHNITVNSVAPGPIDTDIMGGTLTDERKAQMSADIPLGRVGTVEEVAALMAFLMSEDAGFITAATYDINGGLQMS</sequence>
<protein>
    <submittedName>
        <fullName evidence="4">Short-chain dehydrogenase</fullName>
        <ecNumber evidence="4">1.1.1.100</ecNumber>
    </submittedName>
</protein>
<evidence type="ECO:0000313" key="5">
    <source>
        <dbReference type="Proteomes" id="UP000279306"/>
    </source>
</evidence>
<organism evidence="4 5">
    <name type="scientific">Mycolicibacterium aurum</name>
    <name type="common">Mycobacterium aurum</name>
    <dbReference type="NCBI Taxonomy" id="1791"/>
    <lineage>
        <taxon>Bacteria</taxon>
        <taxon>Bacillati</taxon>
        <taxon>Actinomycetota</taxon>
        <taxon>Actinomycetes</taxon>
        <taxon>Mycobacteriales</taxon>
        <taxon>Mycobacteriaceae</taxon>
        <taxon>Mycolicibacterium</taxon>
    </lineage>
</organism>
<dbReference type="InterPro" id="IPR036291">
    <property type="entry name" value="NAD(P)-bd_dom_sf"/>
</dbReference>
<gene>
    <name evidence="4" type="primary">fabG_13</name>
    <name evidence="4" type="ORF">NCTC10437_02752</name>
</gene>
<dbReference type="EC" id="1.1.1.100" evidence="4"/>
<dbReference type="KEGG" id="mauu:NCTC10437_02752"/>
<keyword evidence="5" id="KW-1185">Reference proteome</keyword>
<dbReference type="EMBL" id="LR134356">
    <property type="protein sequence ID" value="VEG54971.1"/>
    <property type="molecule type" value="Genomic_DNA"/>
</dbReference>
<dbReference type="SMART" id="SM00822">
    <property type="entry name" value="PKS_KR"/>
    <property type="match status" value="1"/>
</dbReference>
<reference evidence="4 5" key="1">
    <citation type="submission" date="2018-12" db="EMBL/GenBank/DDBJ databases">
        <authorList>
            <consortium name="Pathogen Informatics"/>
        </authorList>
    </citation>
    <scope>NUCLEOTIDE SEQUENCE [LARGE SCALE GENOMIC DNA]</scope>
    <source>
        <strain evidence="4 5">NCTC10437</strain>
    </source>
</reference>
<keyword evidence="2 4" id="KW-0560">Oxidoreductase</keyword>
<dbReference type="RefSeq" id="WP_048634538.1">
    <property type="nucleotide sequence ID" value="NZ_CVQQ01000020.1"/>
</dbReference>
<dbReference type="FunFam" id="3.40.50.720:FF:000084">
    <property type="entry name" value="Short-chain dehydrogenase reductase"/>
    <property type="match status" value="1"/>
</dbReference>
<dbReference type="Pfam" id="PF13561">
    <property type="entry name" value="adh_short_C2"/>
    <property type="match status" value="1"/>
</dbReference>
<dbReference type="PANTHER" id="PTHR42760:SF135">
    <property type="entry name" value="BLL7886 PROTEIN"/>
    <property type="match status" value="1"/>
</dbReference>
<dbReference type="Proteomes" id="UP000279306">
    <property type="component" value="Chromosome"/>
</dbReference>
<dbReference type="STRING" id="1791.GCA_001049355_04608"/>
<dbReference type="Gene3D" id="3.40.50.720">
    <property type="entry name" value="NAD(P)-binding Rossmann-like Domain"/>
    <property type="match status" value="1"/>
</dbReference>
<dbReference type="PRINTS" id="PR00081">
    <property type="entry name" value="GDHRDH"/>
</dbReference>
<dbReference type="OrthoDB" id="4350228at2"/>
<dbReference type="InterPro" id="IPR002347">
    <property type="entry name" value="SDR_fam"/>
</dbReference>
<dbReference type="InterPro" id="IPR057326">
    <property type="entry name" value="KR_dom"/>
</dbReference>
<name>A0A448IRB0_MYCAU</name>
<comment type="similarity">
    <text evidence="1">Belongs to the short-chain dehydrogenases/reductases (SDR) family.</text>
</comment>
<proteinExistence type="inferred from homology"/>
<dbReference type="PANTHER" id="PTHR42760">
    <property type="entry name" value="SHORT-CHAIN DEHYDROGENASES/REDUCTASES FAMILY MEMBER"/>
    <property type="match status" value="1"/>
</dbReference>
<accession>A0A448IRB0</accession>
<dbReference type="PRINTS" id="PR00080">
    <property type="entry name" value="SDRFAMILY"/>
</dbReference>
<dbReference type="GO" id="GO:0004316">
    <property type="term" value="F:3-oxoacyl-[acyl-carrier-protein] reductase (NADPH) activity"/>
    <property type="evidence" value="ECO:0007669"/>
    <property type="project" value="UniProtKB-EC"/>
</dbReference>
<dbReference type="GO" id="GO:0030497">
    <property type="term" value="P:fatty acid elongation"/>
    <property type="evidence" value="ECO:0007669"/>
    <property type="project" value="TreeGrafter"/>
</dbReference>
<dbReference type="PROSITE" id="PS00061">
    <property type="entry name" value="ADH_SHORT"/>
    <property type="match status" value="1"/>
</dbReference>
<evidence type="ECO:0000256" key="1">
    <source>
        <dbReference type="ARBA" id="ARBA00006484"/>
    </source>
</evidence>
<evidence type="ECO:0000256" key="2">
    <source>
        <dbReference type="ARBA" id="ARBA00023002"/>
    </source>
</evidence>
<dbReference type="InterPro" id="IPR020904">
    <property type="entry name" value="Sc_DH/Rdtase_CS"/>
</dbReference>
<feature type="domain" description="Ketoreductase" evidence="3">
    <location>
        <begin position="9"/>
        <end position="198"/>
    </location>
</feature>
<evidence type="ECO:0000259" key="3">
    <source>
        <dbReference type="SMART" id="SM00822"/>
    </source>
</evidence>
<dbReference type="SUPFAM" id="SSF51735">
    <property type="entry name" value="NAD(P)-binding Rossmann-fold domains"/>
    <property type="match status" value="1"/>
</dbReference>